<name>A0A502IL75_BRELA</name>
<sequence>MKFNKAVDSIDAKNFTIAGATVEVASLSEDKKTATLTVSGLNYDTEYTIVAKDVLVDGKPITLKESKFKTPVITDLYKLELTTDAAGDQLKSDGVDTLVITAKLLDKVTGLVDENADNVVISFSTTYGNLANTRVTVQKGIATVTLRSEFSQNDLVAKVDAQVIEASGDYKYLIGKVIGTKEVYFKVNPGDTGEIDQLPVVQSAGSNQADRVTVYFNKNVDVADFVQKDETTGKYKVDANKNALLKTGTEIKVTQDNVAKKVRGLKKVEGNPKALEVILDKTEKVGDTWTNILTDNKPVKVEFVQTNTAGPQTTKAEFILADARKPEVTSVDANGLKTVVVKFSESIAQAQVSLDGGLTVIKELEFGEFDQATLEDKRDQLTIRTLDYLKAGTHSVQLSSIYDFAGLTDDKNISTSQTLDFEVKADNAIPSSTVSVESPEQFRVTFNKEVDGLTADKVKLQVAVKNADGTESWVNVADAAGKYKVTPELAMDDTAENKNEYVFELKTDWTEIYDTKVTTKNYYNDKYRLFIPASSVTNPANGKHNADIEMLLNDTIMTTPDTVSPTIKDITQISTGRYNVEMSKPVKLPGKDLDTPSQSQPKVPEPIIEFLGKDKDGNTKTIKGKVVDYTDKNRADKQFEVVPTPENLEDLPQTIVNNGGDIHWTLVVRSISDDVGNTAETLTKVFEIKPDAVVADEVFMVKGKLSDNTLYNGVVGAENGDGPDTITLTFTSGVQYTGSEKNAVNPANYTLDGENLPKGTILTVSDSDDKPENGYDTVIISLPDGSLKTSKGSNLITVSKSLESYKGAKLTGEYAITFVPEAGITPDEAKVADAVAKAITNLPSVDKLTLSDEATLVDVRTQYNALNAIQQKAVKNLKVLEAAEKKMAELKTAAGDVAANLAAAKTAVTDLETAAGKDLTKEADLLAAEAALKTAKEKVALVADANEKKLLDAKVTLAEKTVTDARAKFDGDAATALKDAKAAVEALEDAAKEDLTVEAKLTAAETAVADAEATVAKVAAGAEKTELEGKVAAAKKTVTDARTEFDKAKEAAELKAAKDALEEAITAAKEQNSVAVAGTNAGEYPQVAKDAYNDEIQEAEVVFNNAAATKAELEAAKVALDTAKATFEGTVIS</sequence>
<keyword evidence="2" id="KW-1185">Reference proteome</keyword>
<dbReference type="InterPro" id="IPR014755">
    <property type="entry name" value="Cu-Rt/internalin_Ig-like"/>
</dbReference>
<evidence type="ECO:0000313" key="1">
    <source>
        <dbReference type="EMBL" id="QDX95661.1"/>
    </source>
</evidence>
<dbReference type="AlphaFoldDB" id="A0A502IL75"/>
<dbReference type="EMBL" id="CP033464">
    <property type="protein sequence ID" value="QDX95661.1"/>
    <property type="molecule type" value="Genomic_DNA"/>
</dbReference>
<reference evidence="1 2" key="1">
    <citation type="submission" date="2018-11" db="EMBL/GenBank/DDBJ databases">
        <title>Phylogenetic determinants of toxin gene distribution in genomes of Brevibacillus laterosporus.</title>
        <authorList>
            <person name="Glare T.R."/>
            <person name="Durrant A."/>
            <person name="Berry C."/>
            <person name="Palma L."/>
            <person name="Ormskirk M."/>
            <person name="Cox M.O."/>
        </authorList>
    </citation>
    <scope>NUCLEOTIDE SEQUENCE [LARGE SCALE GENOMIC DNA]</scope>
    <source>
        <strain evidence="1 2">1821L</strain>
    </source>
</reference>
<dbReference type="Gene3D" id="2.60.40.1220">
    <property type="match status" value="2"/>
</dbReference>
<organism evidence="1 2">
    <name type="scientific">Brevibacillus laterosporus</name>
    <name type="common">Bacillus laterosporus</name>
    <dbReference type="NCBI Taxonomy" id="1465"/>
    <lineage>
        <taxon>Bacteria</taxon>
        <taxon>Bacillati</taxon>
        <taxon>Bacillota</taxon>
        <taxon>Bacilli</taxon>
        <taxon>Bacillales</taxon>
        <taxon>Paenibacillaceae</taxon>
        <taxon>Brevibacillus</taxon>
    </lineage>
</organism>
<protein>
    <submittedName>
        <fullName evidence="1">Sugar-binding domain protein</fullName>
    </submittedName>
</protein>
<evidence type="ECO:0000313" key="2">
    <source>
        <dbReference type="Proteomes" id="UP000319432"/>
    </source>
</evidence>
<proteinExistence type="predicted"/>
<gene>
    <name evidence="1" type="ORF">EEL30_04010</name>
</gene>
<dbReference type="OrthoDB" id="2083647at2"/>
<accession>A0A502IL75</accession>
<dbReference type="Proteomes" id="UP000319432">
    <property type="component" value="Chromosome"/>
</dbReference>
<dbReference type="Gene3D" id="1.20.1270.90">
    <property type="entry name" value="AF1782-like"/>
    <property type="match status" value="1"/>
</dbReference>